<name>A0A1S1LDX5_MYCCH</name>
<accession>A0A1S1LDX5</accession>
<gene>
    <name evidence="4" type="ORF">BKG82_24840</name>
</gene>
<reference evidence="4 5" key="1">
    <citation type="submission" date="2016-10" db="EMBL/GenBank/DDBJ databases">
        <title>Evaluation of Human, Veterinary and Environmental Mycobacterium chelonae Isolates by Core Genome Phylogenomic Analysis, Targeted Gene Comparison, and Anti-microbial Susceptibility Patterns: A Tale of Mistaken Identities.</title>
        <authorList>
            <person name="Fogelson S.B."/>
            <person name="Camus A.C."/>
            <person name="Lorenz W."/>
            <person name="Vasireddy R."/>
            <person name="Vasireddy S."/>
            <person name="Smith T."/>
            <person name="Brown-Elliott B.A."/>
            <person name="Wallace R.J.Jr."/>
            <person name="Hasan N.A."/>
            <person name="Reischl U."/>
            <person name="Sanchez S."/>
        </authorList>
    </citation>
    <scope>NUCLEOTIDE SEQUENCE [LARGE SCALE GENOMIC DNA]</scope>
    <source>
        <strain evidence="4 5">15515</strain>
    </source>
</reference>
<dbReference type="InterPro" id="IPR007969">
    <property type="entry name" value="DUF732"/>
</dbReference>
<evidence type="ECO:0000256" key="2">
    <source>
        <dbReference type="SAM" id="Phobius"/>
    </source>
</evidence>
<keyword evidence="2" id="KW-0812">Transmembrane</keyword>
<organism evidence="4 5">
    <name type="scientific">Mycobacteroides chelonae</name>
    <name type="common">Mycobacterium chelonae</name>
    <dbReference type="NCBI Taxonomy" id="1774"/>
    <lineage>
        <taxon>Bacteria</taxon>
        <taxon>Bacillati</taxon>
        <taxon>Actinomycetota</taxon>
        <taxon>Actinomycetes</taxon>
        <taxon>Mycobacteriales</taxon>
        <taxon>Mycobacteriaceae</taxon>
        <taxon>Mycobacteroides</taxon>
    </lineage>
</organism>
<protein>
    <recommendedName>
        <fullName evidence="3">DUF732 domain-containing protein</fullName>
    </recommendedName>
</protein>
<keyword evidence="2" id="KW-0472">Membrane</keyword>
<dbReference type="AlphaFoldDB" id="A0A1S1LDX5"/>
<proteinExistence type="predicted"/>
<evidence type="ECO:0000313" key="5">
    <source>
        <dbReference type="Proteomes" id="UP000180043"/>
    </source>
</evidence>
<evidence type="ECO:0000256" key="1">
    <source>
        <dbReference type="SAM" id="MobiDB-lite"/>
    </source>
</evidence>
<keyword evidence="2" id="KW-1133">Transmembrane helix</keyword>
<evidence type="ECO:0000259" key="3">
    <source>
        <dbReference type="Pfam" id="PF05305"/>
    </source>
</evidence>
<dbReference type="EMBL" id="MLIQ01000032">
    <property type="protein sequence ID" value="OHU47600.1"/>
    <property type="molecule type" value="Genomic_DNA"/>
</dbReference>
<sequence>MNEAGEDTRVGATMARPASEGTLAYSSELPEPETVAEPQTEPAYARWGVAVALLIIGIAALAAVAVYGTGSLKSTPVTVTVTPSPEPYRSPKLLNPDKDTAFLMDLESTGVFYDTAGAAIYNAKLVCTLLKDGQTELQVADGFAKSSDSKPAEAVSFVNLSVKHYCPKD</sequence>
<comment type="caution">
    <text evidence="4">The sequence shown here is derived from an EMBL/GenBank/DDBJ whole genome shotgun (WGS) entry which is preliminary data.</text>
</comment>
<feature type="domain" description="DUF732" evidence="3">
    <location>
        <begin position="98"/>
        <end position="167"/>
    </location>
</feature>
<dbReference type="Proteomes" id="UP000180043">
    <property type="component" value="Unassembled WGS sequence"/>
</dbReference>
<dbReference type="Pfam" id="PF05305">
    <property type="entry name" value="DUF732"/>
    <property type="match status" value="1"/>
</dbReference>
<evidence type="ECO:0000313" key="4">
    <source>
        <dbReference type="EMBL" id="OHU47600.1"/>
    </source>
</evidence>
<feature type="transmembrane region" description="Helical" evidence="2">
    <location>
        <begin position="47"/>
        <end position="67"/>
    </location>
</feature>
<feature type="region of interest" description="Disordered" evidence="1">
    <location>
        <begin position="1"/>
        <end position="38"/>
    </location>
</feature>